<proteinExistence type="predicted"/>
<organism evidence="1">
    <name type="scientific">Arundo donax</name>
    <name type="common">Giant reed</name>
    <name type="synonym">Donax arundinaceus</name>
    <dbReference type="NCBI Taxonomy" id="35708"/>
    <lineage>
        <taxon>Eukaryota</taxon>
        <taxon>Viridiplantae</taxon>
        <taxon>Streptophyta</taxon>
        <taxon>Embryophyta</taxon>
        <taxon>Tracheophyta</taxon>
        <taxon>Spermatophyta</taxon>
        <taxon>Magnoliopsida</taxon>
        <taxon>Liliopsida</taxon>
        <taxon>Poales</taxon>
        <taxon>Poaceae</taxon>
        <taxon>PACMAD clade</taxon>
        <taxon>Arundinoideae</taxon>
        <taxon>Arundineae</taxon>
        <taxon>Arundo</taxon>
    </lineage>
</organism>
<dbReference type="EMBL" id="GBRH01224293">
    <property type="protein sequence ID" value="JAD73602.1"/>
    <property type="molecule type" value="Transcribed_RNA"/>
</dbReference>
<reference evidence="1" key="1">
    <citation type="submission" date="2014-09" db="EMBL/GenBank/DDBJ databases">
        <authorList>
            <person name="Magalhaes I.L.F."/>
            <person name="Oliveira U."/>
            <person name="Santos F.R."/>
            <person name="Vidigal T.H.D.A."/>
            <person name="Brescovit A.D."/>
            <person name="Santos A.J."/>
        </authorList>
    </citation>
    <scope>NUCLEOTIDE SEQUENCE</scope>
    <source>
        <tissue evidence="1">Shoot tissue taken approximately 20 cm above the soil surface</tissue>
    </source>
</reference>
<evidence type="ECO:0000313" key="1">
    <source>
        <dbReference type="EMBL" id="JAD73602.1"/>
    </source>
</evidence>
<protein>
    <submittedName>
        <fullName evidence="1">Uncharacterized protein</fullName>
    </submittedName>
</protein>
<accession>A0A0A9CQ70</accession>
<name>A0A0A9CQ70_ARUDO</name>
<reference evidence="1" key="2">
    <citation type="journal article" date="2015" name="Data Brief">
        <title>Shoot transcriptome of the giant reed, Arundo donax.</title>
        <authorList>
            <person name="Barrero R.A."/>
            <person name="Guerrero F.D."/>
            <person name="Moolhuijzen P."/>
            <person name="Goolsby J.A."/>
            <person name="Tidwell J."/>
            <person name="Bellgard S.E."/>
            <person name="Bellgard M.I."/>
        </authorList>
    </citation>
    <scope>NUCLEOTIDE SEQUENCE</scope>
    <source>
        <tissue evidence="1">Shoot tissue taken approximately 20 cm above the soil surface</tissue>
    </source>
</reference>
<sequence length="16" mass="1855">MWSLQVGFCLMCQATH</sequence>
<dbReference type="AlphaFoldDB" id="A0A0A9CQ70"/>